<dbReference type="AlphaFoldDB" id="M3D5J6"/>
<gene>
    <name evidence="2" type="ORF">SEPMUDRAFT_116221</name>
</gene>
<keyword evidence="3" id="KW-1185">Reference proteome</keyword>
<proteinExistence type="predicted"/>
<evidence type="ECO:0000256" key="1">
    <source>
        <dbReference type="SAM" id="MobiDB-lite"/>
    </source>
</evidence>
<dbReference type="Proteomes" id="UP000016931">
    <property type="component" value="Unassembled WGS sequence"/>
</dbReference>
<feature type="region of interest" description="Disordered" evidence="1">
    <location>
        <begin position="136"/>
        <end position="176"/>
    </location>
</feature>
<dbReference type="STRING" id="692275.M3D5J6"/>
<accession>M3D5J6</accession>
<name>M3D5J6_SPHMS</name>
<feature type="compositionally biased region" description="Pro residues" evidence="1">
    <location>
        <begin position="136"/>
        <end position="163"/>
    </location>
</feature>
<dbReference type="GeneID" id="27898375"/>
<dbReference type="RefSeq" id="XP_016761280.1">
    <property type="nucleotide sequence ID" value="XM_016901238.1"/>
</dbReference>
<protein>
    <submittedName>
        <fullName evidence="2">Uncharacterized protein</fullName>
    </submittedName>
</protein>
<dbReference type="EMBL" id="KB456263">
    <property type="protein sequence ID" value="EMF13159.1"/>
    <property type="molecule type" value="Genomic_DNA"/>
</dbReference>
<reference evidence="2 3" key="1">
    <citation type="journal article" date="2012" name="PLoS Pathog.">
        <title>Diverse lifestyles and strategies of plant pathogenesis encoded in the genomes of eighteen Dothideomycetes fungi.</title>
        <authorList>
            <person name="Ohm R.A."/>
            <person name="Feau N."/>
            <person name="Henrissat B."/>
            <person name="Schoch C.L."/>
            <person name="Horwitz B.A."/>
            <person name="Barry K.W."/>
            <person name="Condon B.J."/>
            <person name="Copeland A.C."/>
            <person name="Dhillon B."/>
            <person name="Glaser F."/>
            <person name="Hesse C.N."/>
            <person name="Kosti I."/>
            <person name="LaButti K."/>
            <person name="Lindquist E.A."/>
            <person name="Lucas S."/>
            <person name="Salamov A.A."/>
            <person name="Bradshaw R.E."/>
            <person name="Ciuffetti L."/>
            <person name="Hamelin R.C."/>
            <person name="Kema G.H.J."/>
            <person name="Lawrence C."/>
            <person name="Scott J.A."/>
            <person name="Spatafora J.W."/>
            <person name="Turgeon B.G."/>
            <person name="de Wit P.J.G.M."/>
            <person name="Zhong S."/>
            <person name="Goodwin S.B."/>
            <person name="Grigoriev I.V."/>
        </authorList>
    </citation>
    <scope>NUCLEOTIDE SEQUENCE [LARGE SCALE GENOMIC DNA]</scope>
    <source>
        <strain evidence="2 3">SO2202</strain>
    </source>
</reference>
<dbReference type="HOGENOM" id="CLU_1300358_0_0_1"/>
<evidence type="ECO:0000313" key="3">
    <source>
        <dbReference type="Proteomes" id="UP000016931"/>
    </source>
</evidence>
<organism evidence="2 3">
    <name type="scientific">Sphaerulina musiva (strain SO2202)</name>
    <name type="common">Poplar stem canker fungus</name>
    <name type="synonym">Septoria musiva</name>
    <dbReference type="NCBI Taxonomy" id="692275"/>
    <lineage>
        <taxon>Eukaryota</taxon>
        <taxon>Fungi</taxon>
        <taxon>Dikarya</taxon>
        <taxon>Ascomycota</taxon>
        <taxon>Pezizomycotina</taxon>
        <taxon>Dothideomycetes</taxon>
        <taxon>Dothideomycetidae</taxon>
        <taxon>Mycosphaerellales</taxon>
        <taxon>Mycosphaerellaceae</taxon>
        <taxon>Sphaerulina</taxon>
    </lineage>
</organism>
<evidence type="ECO:0000313" key="2">
    <source>
        <dbReference type="EMBL" id="EMF13159.1"/>
    </source>
</evidence>
<sequence>MLLITAAAAAASTPHRVGSDTSNQQSVVANAVVLERCSTRFLPAAACACPAAPGRSICSSHLSGLRSITDDGMGANKMSYRAVAGGRAHGNRFDVSHTQIGTVAASAQAAQPSQPPIPSHTYQAMPYPLPAPAPALAPAPAPAPGSPAPGSPAPAPAPAPAPSSDPERSQEPAPYCRKAACADVTRDKTLGTDHLLVGPVLVTMGGHWTSSQ</sequence>